<dbReference type="GO" id="GO:0071555">
    <property type="term" value="P:cell wall organization"/>
    <property type="evidence" value="ECO:0007669"/>
    <property type="project" value="UniProtKB-KW"/>
</dbReference>
<protein>
    <recommendedName>
        <fullName evidence="3">Probable endolytic peptidoglycan transglycosylase RlpA</fullName>
        <ecNumber evidence="3">4.2.2.-</ecNumber>
    </recommendedName>
</protein>
<dbReference type="InterPro" id="IPR036908">
    <property type="entry name" value="RlpA-like_sf"/>
</dbReference>
<comment type="caution">
    <text evidence="6">The sequence shown here is derived from an EMBL/GenBank/DDBJ whole genome shotgun (WGS) entry which is preliminary data.</text>
</comment>
<evidence type="ECO:0000313" key="7">
    <source>
        <dbReference type="Proteomes" id="UP000629098"/>
    </source>
</evidence>
<name>A0A8J6XHD7_9CYAN</name>
<sequence>MNQRYIWIVVLFTTLLGIPSVGRAQTTKQTASASMPSSDVVKVGEYQSPVENSASNAAAITEIRTHNQAGRQTATLYIRKIPVISFVGKSVATEETKVGVINNIDRTPTKVAAIGASTDNAAANDPVQRATVVAAKINQLIQDKVDANKITVSWTGENSQNQKSSPRYIIKFNEQELVKIDGDTILADTTKDPAIDALQATNRLRRLIGNASPLKEIADLPQRIAMPIALPKQIAIGPVLLTMNGKASWYGYDGSGNRTATGERYKPEGMTAAHRSLPFGTRVRVTNTRNGRSVIVRINDRGPFIRGRIIDLSAGAARVLGMMGRGIAPVRIEVLGR</sequence>
<accession>A0A8J6XHD7</accession>
<dbReference type="GO" id="GO:0008932">
    <property type="term" value="F:lytic endotransglycosylase activity"/>
    <property type="evidence" value="ECO:0007669"/>
    <property type="project" value="UniProtKB-UniRule"/>
</dbReference>
<dbReference type="RefSeq" id="WP_190835944.1">
    <property type="nucleotide sequence ID" value="NZ_CAWPPI010000099.1"/>
</dbReference>
<dbReference type="EC" id="4.2.2.-" evidence="3"/>
<dbReference type="NCBIfam" id="TIGR00413">
    <property type="entry name" value="rlpA"/>
    <property type="match status" value="1"/>
</dbReference>
<dbReference type="Gene3D" id="2.40.40.10">
    <property type="entry name" value="RlpA-like domain"/>
    <property type="match status" value="1"/>
</dbReference>
<evidence type="ECO:0000256" key="1">
    <source>
        <dbReference type="ARBA" id="ARBA00023239"/>
    </source>
</evidence>
<comment type="similarity">
    <text evidence="3 4">Belongs to the RlpA family.</text>
</comment>
<evidence type="ECO:0000256" key="3">
    <source>
        <dbReference type="HAMAP-Rule" id="MF_02071"/>
    </source>
</evidence>
<evidence type="ECO:0000313" key="6">
    <source>
        <dbReference type="EMBL" id="MBD2776870.1"/>
    </source>
</evidence>
<dbReference type="SUPFAM" id="SSF50685">
    <property type="entry name" value="Barwin-like endoglucanases"/>
    <property type="match status" value="1"/>
</dbReference>
<dbReference type="AlphaFoldDB" id="A0A8J6XHD7"/>
<dbReference type="InterPro" id="IPR009009">
    <property type="entry name" value="RlpA-like_DPBB"/>
</dbReference>
<dbReference type="EMBL" id="JACXAE010000099">
    <property type="protein sequence ID" value="MBD2776870.1"/>
    <property type="molecule type" value="Genomic_DNA"/>
</dbReference>
<organism evidence="6 7">
    <name type="scientific">Iningainema tapete BLCC-T55</name>
    <dbReference type="NCBI Taxonomy" id="2748662"/>
    <lineage>
        <taxon>Bacteria</taxon>
        <taxon>Bacillati</taxon>
        <taxon>Cyanobacteriota</taxon>
        <taxon>Cyanophyceae</taxon>
        <taxon>Nostocales</taxon>
        <taxon>Scytonemataceae</taxon>
        <taxon>Iningainema tapete</taxon>
    </lineage>
</organism>
<proteinExistence type="inferred from homology"/>
<dbReference type="PANTHER" id="PTHR34183">
    <property type="entry name" value="ENDOLYTIC PEPTIDOGLYCAN TRANSGLYCOSYLASE RLPA"/>
    <property type="match status" value="1"/>
</dbReference>
<keyword evidence="7" id="KW-1185">Reference proteome</keyword>
<keyword evidence="1 3" id="KW-0456">Lyase</keyword>
<dbReference type="InterPro" id="IPR034718">
    <property type="entry name" value="RlpA"/>
</dbReference>
<feature type="domain" description="RlpA-like protein double-psi beta-barrel" evidence="5">
    <location>
        <begin position="243"/>
        <end position="332"/>
    </location>
</feature>
<gene>
    <name evidence="3" type="primary">rlpA</name>
    <name evidence="6" type="ORF">ICL16_33680</name>
</gene>
<dbReference type="HAMAP" id="MF_02071">
    <property type="entry name" value="RlpA"/>
    <property type="match status" value="1"/>
</dbReference>
<dbReference type="InterPro" id="IPR012997">
    <property type="entry name" value="RplA"/>
</dbReference>
<reference evidence="6" key="1">
    <citation type="submission" date="2020-09" db="EMBL/GenBank/DDBJ databases">
        <title>Iningainema tapete sp. nov. (Scytonemataceae, Cyanobacteria) from greenhouses in central Florida (USA) produces two types of nodularin with biosynthetic potential for microcystin-LR and anabaenopeptins.</title>
        <authorList>
            <person name="Berthold D.E."/>
            <person name="Lefler F.W."/>
            <person name="Huang I.-S."/>
            <person name="Abdulla H."/>
            <person name="Zimba P.V."/>
            <person name="Laughinghouse H.D. IV."/>
        </authorList>
    </citation>
    <scope>NUCLEOTIDE SEQUENCE</scope>
    <source>
        <strain evidence="6">BLCCT55</strain>
    </source>
</reference>
<evidence type="ECO:0000256" key="4">
    <source>
        <dbReference type="RuleBase" id="RU003495"/>
    </source>
</evidence>
<comment type="function">
    <text evidence="3">Lytic transglycosylase with a strong preference for naked glycan strands that lack stem peptides.</text>
</comment>
<dbReference type="PANTHER" id="PTHR34183:SF8">
    <property type="entry name" value="ENDOLYTIC PEPTIDOGLYCAN TRANSGLYCOSYLASE RLPA-RELATED"/>
    <property type="match status" value="1"/>
</dbReference>
<evidence type="ECO:0000259" key="5">
    <source>
        <dbReference type="Pfam" id="PF03330"/>
    </source>
</evidence>
<dbReference type="Pfam" id="PF03330">
    <property type="entry name" value="DPBB_1"/>
    <property type="match status" value="1"/>
</dbReference>
<dbReference type="GO" id="GO:0000270">
    <property type="term" value="P:peptidoglycan metabolic process"/>
    <property type="evidence" value="ECO:0007669"/>
    <property type="project" value="UniProtKB-UniRule"/>
</dbReference>
<keyword evidence="2 3" id="KW-0961">Cell wall biogenesis/degradation</keyword>
<evidence type="ECO:0000256" key="2">
    <source>
        <dbReference type="ARBA" id="ARBA00023316"/>
    </source>
</evidence>
<dbReference type="Proteomes" id="UP000629098">
    <property type="component" value="Unassembled WGS sequence"/>
</dbReference>
<dbReference type="CDD" id="cd22268">
    <property type="entry name" value="DPBB_RlpA-like"/>
    <property type="match status" value="1"/>
</dbReference>